<reference evidence="2" key="1">
    <citation type="journal article" date="2020" name="Microb. Genom.">
        <title>Genetic diversity of clinical and environmental Mucorales isolates obtained from an investigation of mucormycosis cases among solid organ transplant recipients.</title>
        <authorList>
            <person name="Nguyen M.H."/>
            <person name="Kaul D."/>
            <person name="Muto C."/>
            <person name="Cheng S.J."/>
            <person name="Richter R.A."/>
            <person name="Bruno V.M."/>
            <person name="Liu G."/>
            <person name="Beyhan S."/>
            <person name="Sundermann A.J."/>
            <person name="Mounaud S."/>
            <person name="Pasculle A.W."/>
            <person name="Nierman W.C."/>
            <person name="Driscoll E."/>
            <person name="Cumbie R."/>
            <person name="Clancy C.J."/>
            <person name="Dupont C.L."/>
        </authorList>
    </citation>
    <scope>NUCLEOTIDE SEQUENCE</scope>
    <source>
        <strain evidence="2">GL11</strain>
    </source>
</reference>
<feature type="region of interest" description="Disordered" evidence="1">
    <location>
        <begin position="1"/>
        <end position="29"/>
    </location>
</feature>
<evidence type="ECO:0000313" key="3">
    <source>
        <dbReference type="Proteomes" id="UP000716291"/>
    </source>
</evidence>
<keyword evidence="3" id="KW-1185">Reference proteome</keyword>
<comment type="caution">
    <text evidence="2">The sequence shown here is derived from an EMBL/GenBank/DDBJ whole genome shotgun (WGS) entry which is preliminary data.</text>
</comment>
<dbReference type="AlphaFoldDB" id="A0A9P6XJW1"/>
<name>A0A9P6XJW1_RHIOR</name>
<accession>A0A9P6XJW1</accession>
<organism evidence="2 3">
    <name type="scientific">Rhizopus oryzae</name>
    <name type="common">Mucormycosis agent</name>
    <name type="synonym">Rhizopus arrhizus var. delemar</name>
    <dbReference type="NCBI Taxonomy" id="64495"/>
    <lineage>
        <taxon>Eukaryota</taxon>
        <taxon>Fungi</taxon>
        <taxon>Fungi incertae sedis</taxon>
        <taxon>Mucoromycota</taxon>
        <taxon>Mucoromycotina</taxon>
        <taxon>Mucoromycetes</taxon>
        <taxon>Mucorales</taxon>
        <taxon>Mucorineae</taxon>
        <taxon>Rhizopodaceae</taxon>
        <taxon>Rhizopus</taxon>
    </lineage>
</organism>
<proteinExistence type="predicted"/>
<dbReference type="Proteomes" id="UP000716291">
    <property type="component" value="Unassembled WGS sequence"/>
</dbReference>
<evidence type="ECO:0000256" key="1">
    <source>
        <dbReference type="SAM" id="MobiDB-lite"/>
    </source>
</evidence>
<protein>
    <submittedName>
        <fullName evidence="2">Uncharacterized protein</fullName>
    </submittedName>
</protein>
<evidence type="ECO:0000313" key="2">
    <source>
        <dbReference type="EMBL" id="KAG1315715.1"/>
    </source>
</evidence>
<dbReference type="EMBL" id="JAANQT010000026">
    <property type="protein sequence ID" value="KAG1315715.1"/>
    <property type="molecule type" value="Genomic_DNA"/>
</dbReference>
<sequence length="203" mass="22510">MVLPPKATKPSEHGRPPNTFARSMSSNSSLPLKTTPVIIDTTYWGVSQTSGSIFFDVTSRRESDRELYKVAFYQLKDYAGLVVHKSGPNRYLEVNFDSEEFRTSACPEGLKFDNGLVIIRPVVACRPGSIIKQVTLQRLIWLRPQRLLEGLRSTLGNYGVARDVGIVTDTETDAFLGSGYAVLDCSPDPTQMNPSLELTHAIE</sequence>
<feature type="compositionally biased region" description="Polar residues" evidence="1">
    <location>
        <begin position="20"/>
        <end position="29"/>
    </location>
</feature>
<gene>
    <name evidence="2" type="ORF">G6F64_000432</name>
</gene>